<organism evidence="2 3">
    <name type="scientific">Thiohalocapsa halophila</name>
    <dbReference type="NCBI Taxonomy" id="69359"/>
    <lineage>
        <taxon>Bacteria</taxon>
        <taxon>Pseudomonadati</taxon>
        <taxon>Pseudomonadota</taxon>
        <taxon>Gammaproteobacteria</taxon>
        <taxon>Chromatiales</taxon>
        <taxon>Chromatiaceae</taxon>
        <taxon>Thiohalocapsa</taxon>
    </lineage>
</organism>
<protein>
    <recommendedName>
        <fullName evidence="4">MFS transporter</fullName>
    </recommendedName>
</protein>
<evidence type="ECO:0000256" key="1">
    <source>
        <dbReference type="SAM" id="Phobius"/>
    </source>
</evidence>
<evidence type="ECO:0000313" key="2">
    <source>
        <dbReference type="EMBL" id="MBK1631118.1"/>
    </source>
</evidence>
<sequence>MSILSLTYVTSPRLARSDALLAAVLSLWLGLALALSLSGVLADASAVSVWGFPLLIFGPVALFALLYRMSPALQGWALGLDRRLLIGLHVMRTVGLGFVFLSFYDILPAAFAYPAGLGDAVAAVWALWLSFSLARGAPVSDRAIARWNWLGIGDFVIAVGIGLALRSAWLGGAIPTDPMGSFPLALIPLFGVPILAISHLIIALQLRRSISRTTP</sequence>
<name>A0ABS1CGY7_9GAMM</name>
<dbReference type="Proteomes" id="UP000748752">
    <property type="component" value="Unassembled WGS sequence"/>
</dbReference>
<feature type="transmembrane region" description="Helical" evidence="1">
    <location>
        <begin position="146"/>
        <end position="165"/>
    </location>
</feature>
<feature type="transmembrane region" description="Helical" evidence="1">
    <location>
        <begin position="82"/>
        <end position="104"/>
    </location>
</feature>
<proteinExistence type="predicted"/>
<dbReference type="EMBL" id="NRRV01000021">
    <property type="protein sequence ID" value="MBK1631118.1"/>
    <property type="molecule type" value="Genomic_DNA"/>
</dbReference>
<feature type="transmembrane region" description="Helical" evidence="1">
    <location>
        <begin position="185"/>
        <end position="206"/>
    </location>
</feature>
<comment type="caution">
    <text evidence="2">The sequence shown here is derived from an EMBL/GenBank/DDBJ whole genome shotgun (WGS) entry which is preliminary data.</text>
</comment>
<dbReference type="RefSeq" id="WP_200236798.1">
    <property type="nucleotide sequence ID" value="NZ_NRRV01000021.1"/>
</dbReference>
<gene>
    <name evidence="2" type="ORF">CKO31_10260</name>
</gene>
<keyword evidence="1" id="KW-0472">Membrane</keyword>
<evidence type="ECO:0008006" key="4">
    <source>
        <dbReference type="Google" id="ProtNLM"/>
    </source>
</evidence>
<feature type="transmembrane region" description="Helical" evidence="1">
    <location>
        <begin position="52"/>
        <end position="70"/>
    </location>
</feature>
<keyword evidence="3" id="KW-1185">Reference proteome</keyword>
<evidence type="ECO:0000313" key="3">
    <source>
        <dbReference type="Proteomes" id="UP000748752"/>
    </source>
</evidence>
<keyword evidence="1" id="KW-1133">Transmembrane helix</keyword>
<reference evidence="2 3" key="1">
    <citation type="journal article" date="2020" name="Microorganisms">
        <title>Osmotic Adaptation and Compatible Solute Biosynthesis of Phototrophic Bacteria as Revealed from Genome Analyses.</title>
        <authorList>
            <person name="Imhoff J.F."/>
            <person name="Rahn T."/>
            <person name="Kunzel S."/>
            <person name="Keller A."/>
            <person name="Neulinger S.C."/>
        </authorList>
    </citation>
    <scope>NUCLEOTIDE SEQUENCE [LARGE SCALE GENOMIC DNA]</scope>
    <source>
        <strain evidence="2 3">DSM 6210</strain>
    </source>
</reference>
<feature type="transmembrane region" description="Helical" evidence="1">
    <location>
        <begin position="110"/>
        <end position="134"/>
    </location>
</feature>
<accession>A0ABS1CGY7</accession>
<keyword evidence="1" id="KW-0812">Transmembrane</keyword>